<sequence>MFADSPASESLGLRIESLSFICESISFAATVNSADVRHAEAVLLSLHTLGSKIDEMTDRSASTYHFLLSQQEQVTKCIRDVKSITSPARWLPNELIGEILQHYLSAEPFIHLPLHRDNPNPFFFGHICQRWRCVALTTSAIWASFRIEVSQCFKAGYETKICGLIDLCMERSAKRSLNIQFTVFPMVNVWPRCAVQEGIRPFGLRTIFLSLLLHSHRWGELHMDVSPPVLRTLLQGLPMSAALQTPSLRVFGLKGGVVSDDPRHIRDLLYAPLFNLSSATSLRKVSLRDNGLLAAHRSAFPWRVLEELSLVGTHPGLKFHTCFSILRQCSRLKHCQLAFTETTHDITPSNIPTIVLNALESLHIIEHGSPDGDTDDLYRYLVCPNLQKMTFQFVVLEPEEPESQDFSQIEESIAAFLGNSPLLTTLIFYNIPVSERGLLDILGHVQHITHLTLANWGAITAVGNQLLYELTVRPPHHRVLLRQLAFIHIASRGYSEHFLSDFIHSRWHASGHFARLKEVRLNPLGNFSLGGLHSRLRECEEEGLKLVILEN</sequence>
<evidence type="ECO:0000313" key="2">
    <source>
        <dbReference type="Proteomes" id="UP000076154"/>
    </source>
</evidence>
<evidence type="ECO:0000313" key="1">
    <source>
        <dbReference type="EMBL" id="RDB30627.1"/>
    </source>
</evidence>
<protein>
    <recommendedName>
        <fullName evidence="3">F-box domain-containing protein</fullName>
    </recommendedName>
</protein>
<dbReference type="InterPro" id="IPR032675">
    <property type="entry name" value="LRR_dom_sf"/>
</dbReference>
<dbReference type="EMBL" id="LUEZ02000004">
    <property type="protein sequence ID" value="RDB30627.1"/>
    <property type="molecule type" value="Genomic_DNA"/>
</dbReference>
<dbReference type="Gene3D" id="3.80.10.10">
    <property type="entry name" value="Ribonuclease Inhibitor"/>
    <property type="match status" value="1"/>
</dbReference>
<comment type="caution">
    <text evidence="1">The sequence shown here is derived from an EMBL/GenBank/DDBJ whole genome shotgun (WGS) entry which is preliminary data.</text>
</comment>
<reference evidence="1" key="1">
    <citation type="submission" date="2018-04" db="EMBL/GenBank/DDBJ databases">
        <title>Whole genome sequencing of Hypsizygus marmoreus.</title>
        <authorList>
            <person name="Choi I.-G."/>
            <person name="Min B."/>
            <person name="Kim J.-G."/>
            <person name="Kim S."/>
            <person name="Oh Y.-L."/>
            <person name="Kong W.-S."/>
            <person name="Park H."/>
            <person name="Jeong J."/>
            <person name="Song E.-S."/>
        </authorList>
    </citation>
    <scope>NUCLEOTIDE SEQUENCE [LARGE SCALE GENOMIC DNA]</scope>
    <source>
        <strain evidence="1">51987-8</strain>
    </source>
</reference>
<dbReference type="SUPFAM" id="SSF52047">
    <property type="entry name" value="RNI-like"/>
    <property type="match status" value="1"/>
</dbReference>
<dbReference type="OrthoDB" id="3365698at2759"/>
<name>A0A369KCM4_HYPMA</name>
<keyword evidence="2" id="KW-1185">Reference proteome</keyword>
<dbReference type="InParanoid" id="A0A369KCM4"/>
<evidence type="ECO:0008006" key="3">
    <source>
        <dbReference type="Google" id="ProtNLM"/>
    </source>
</evidence>
<proteinExistence type="predicted"/>
<dbReference type="AlphaFoldDB" id="A0A369KCM4"/>
<gene>
    <name evidence="1" type="ORF">Hypma_005815</name>
</gene>
<organism evidence="1 2">
    <name type="scientific">Hypsizygus marmoreus</name>
    <name type="common">White beech mushroom</name>
    <name type="synonym">Agaricus marmoreus</name>
    <dbReference type="NCBI Taxonomy" id="39966"/>
    <lineage>
        <taxon>Eukaryota</taxon>
        <taxon>Fungi</taxon>
        <taxon>Dikarya</taxon>
        <taxon>Basidiomycota</taxon>
        <taxon>Agaricomycotina</taxon>
        <taxon>Agaricomycetes</taxon>
        <taxon>Agaricomycetidae</taxon>
        <taxon>Agaricales</taxon>
        <taxon>Tricholomatineae</taxon>
        <taxon>Lyophyllaceae</taxon>
        <taxon>Hypsizygus</taxon>
    </lineage>
</organism>
<accession>A0A369KCM4</accession>
<dbReference type="Proteomes" id="UP000076154">
    <property type="component" value="Unassembled WGS sequence"/>
</dbReference>